<comment type="caution">
    <text evidence="4">The sequence shown here is derived from an EMBL/GenBank/DDBJ whole genome shotgun (WGS) entry which is preliminary data.</text>
</comment>
<evidence type="ECO:0000259" key="3">
    <source>
        <dbReference type="PROSITE" id="PS51387"/>
    </source>
</evidence>
<name>A0ABT3G3Q9_9BACT</name>
<feature type="domain" description="FAD-binding PCMH-type" evidence="3">
    <location>
        <begin position="14"/>
        <end position="193"/>
    </location>
</feature>
<keyword evidence="2" id="KW-0274">FAD</keyword>
<dbReference type="InterPro" id="IPR036318">
    <property type="entry name" value="FAD-bd_PCMH-like_sf"/>
</dbReference>
<accession>A0ABT3G3Q9</accession>
<dbReference type="Gene3D" id="3.30.465.10">
    <property type="match status" value="1"/>
</dbReference>
<reference evidence="4" key="1">
    <citation type="submission" date="2022-10" db="EMBL/GenBank/DDBJ databases">
        <title>Luteolibacter sp. GHJ8, whole genome shotgun sequencing project.</title>
        <authorList>
            <person name="Zhao G."/>
            <person name="Shen L."/>
        </authorList>
    </citation>
    <scope>NUCLEOTIDE SEQUENCE</scope>
    <source>
        <strain evidence="4">GHJ8</strain>
    </source>
</reference>
<protein>
    <submittedName>
        <fullName evidence="4">FAD-binding oxidoreductase</fullName>
    </submittedName>
</protein>
<dbReference type="InterPro" id="IPR016166">
    <property type="entry name" value="FAD-bd_PCMH"/>
</dbReference>
<dbReference type="EMBL" id="JAPDDR010000006">
    <property type="protein sequence ID" value="MCW1914481.1"/>
    <property type="molecule type" value="Genomic_DNA"/>
</dbReference>
<evidence type="ECO:0000256" key="1">
    <source>
        <dbReference type="ARBA" id="ARBA00022630"/>
    </source>
</evidence>
<dbReference type="SUPFAM" id="SSF56176">
    <property type="entry name" value="FAD-binding/transporter-associated domain-like"/>
    <property type="match status" value="1"/>
</dbReference>
<organism evidence="4 5">
    <name type="scientific">Luteolibacter rhizosphaerae</name>
    <dbReference type="NCBI Taxonomy" id="2989719"/>
    <lineage>
        <taxon>Bacteria</taxon>
        <taxon>Pseudomonadati</taxon>
        <taxon>Verrucomicrobiota</taxon>
        <taxon>Verrucomicrobiia</taxon>
        <taxon>Verrucomicrobiales</taxon>
        <taxon>Verrucomicrobiaceae</taxon>
        <taxon>Luteolibacter</taxon>
    </lineage>
</organism>
<dbReference type="RefSeq" id="WP_264514012.1">
    <property type="nucleotide sequence ID" value="NZ_JAPDDR010000006.1"/>
</dbReference>
<sequence length="464" mass="51389">MSCGILCNDVHSRLNPVRVARIARPQSTAEASLLVQEAATAGMPVSICGARHAMGGQQFGEDTLLLDCRSLTAVGEIDRDRGLVEAGAGIIWPDLIAALHAVQQGLDPLWTIRQKQTGADDLTLGGALAANIHGRGLRMAPIISDVEAFTLVDTSGQILRCSRVENAELFRHAIGGYGCFGIITSVQLRLTPRCTVERCVEITTIDLLIPALEERIADAALYGDFQFSIDECSPDFLRRGVLATYHPVANEDHPPARELSAADWEELIHLAHTDRAKVFEVYSGHYLASHGSRYGSDTHQLGVYLEDYHCGLDAKLDSPPATEMISELYVPREYLVTFMARAADLLRPSGIPVIYGTVRLIERDTESALPWARQDFACVIFNLHTEHHEQGIARSAAAFQSLIDLALSLGGSYFLTYHRWATRGQLLQAYPGFPDFLRAKDRYDPESRFQSQWWRHHRDLFSAP</sequence>
<dbReference type="InterPro" id="IPR010031">
    <property type="entry name" value="FAD_lactone_oxidase-like"/>
</dbReference>
<keyword evidence="5" id="KW-1185">Reference proteome</keyword>
<keyword evidence="1" id="KW-0285">Flavoprotein</keyword>
<gene>
    <name evidence="4" type="ORF">OJ996_12910</name>
</gene>
<evidence type="ECO:0000313" key="4">
    <source>
        <dbReference type="EMBL" id="MCW1914481.1"/>
    </source>
</evidence>
<proteinExistence type="predicted"/>
<dbReference type="Pfam" id="PF01565">
    <property type="entry name" value="FAD_binding_4"/>
    <property type="match status" value="1"/>
</dbReference>
<dbReference type="PROSITE" id="PS51387">
    <property type="entry name" value="FAD_PCMH"/>
    <property type="match status" value="1"/>
</dbReference>
<dbReference type="PANTHER" id="PTHR43762:SF1">
    <property type="entry name" value="D-ARABINONO-1,4-LACTONE OXIDASE"/>
    <property type="match status" value="1"/>
</dbReference>
<evidence type="ECO:0000313" key="5">
    <source>
        <dbReference type="Proteomes" id="UP001165653"/>
    </source>
</evidence>
<dbReference type="SUPFAM" id="SSF55103">
    <property type="entry name" value="FAD-linked oxidases, C-terminal domain"/>
    <property type="match status" value="1"/>
</dbReference>
<dbReference type="InterPro" id="IPR016164">
    <property type="entry name" value="FAD-linked_Oxase-like_C"/>
</dbReference>
<evidence type="ECO:0000256" key="2">
    <source>
        <dbReference type="ARBA" id="ARBA00022827"/>
    </source>
</evidence>
<dbReference type="InterPro" id="IPR006094">
    <property type="entry name" value="Oxid_FAD_bind_N"/>
</dbReference>
<dbReference type="InterPro" id="IPR016169">
    <property type="entry name" value="FAD-bd_PCMH_sub2"/>
</dbReference>
<dbReference type="Proteomes" id="UP001165653">
    <property type="component" value="Unassembled WGS sequence"/>
</dbReference>
<dbReference type="PANTHER" id="PTHR43762">
    <property type="entry name" value="L-GULONOLACTONE OXIDASE"/>
    <property type="match status" value="1"/>
</dbReference>